<keyword evidence="1" id="KW-0223">Dioxygenase</keyword>
<organism evidence="1 2">
    <name type="scientific">Prauserella marina</name>
    <dbReference type="NCBI Taxonomy" id="530584"/>
    <lineage>
        <taxon>Bacteria</taxon>
        <taxon>Bacillati</taxon>
        <taxon>Actinomycetota</taxon>
        <taxon>Actinomycetes</taxon>
        <taxon>Pseudonocardiales</taxon>
        <taxon>Pseudonocardiaceae</taxon>
        <taxon>Prauserella</taxon>
    </lineage>
</organism>
<keyword evidence="2" id="KW-1185">Reference proteome</keyword>
<sequence>MPLPQPTRIISYLYPEDLTAAADFYTGVLGMEIVMETPVLCLSSPANPSAQVMLSPPEEPRPSIGADAGTPAAVDAAHAEALKRGLRIVHPPTHESWGVYRFFVEAPCGTIVNVLAHVT</sequence>
<gene>
    <name evidence="1" type="ORF">SAMN05421630_11267</name>
</gene>
<dbReference type="RefSeq" id="WP_091809604.1">
    <property type="nucleotide sequence ID" value="NZ_CP016353.1"/>
</dbReference>
<proteinExistence type="predicted"/>
<dbReference type="Gene3D" id="3.10.180.10">
    <property type="entry name" value="2,3-Dihydroxybiphenyl 1,2-Dioxygenase, domain 1"/>
    <property type="match status" value="1"/>
</dbReference>
<dbReference type="OrthoDB" id="9798201at2"/>
<dbReference type="SUPFAM" id="SSF54593">
    <property type="entry name" value="Glyoxalase/Bleomycin resistance protein/Dihydroxybiphenyl dioxygenase"/>
    <property type="match status" value="1"/>
</dbReference>
<keyword evidence="1" id="KW-0560">Oxidoreductase</keyword>
<reference evidence="1 2" key="1">
    <citation type="submission" date="2016-10" db="EMBL/GenBank/DDBJ databases">
        <authorList>
            <person name="de Groot N.N."/>
        </authorList>
    </citation>
    <scope>NUCLEOTIDE SEQUENCE [LARGE SCALE GENOMIC DNA]</scope>
    <source>
        <strain evidence="1 2">CGMCC 4.5506</strain>
    </source>
</reference>
<protein>
    <submittedName>
        <fullName evidence="1">Catechol 2,3-dioxygenase</fullName>
    </submittedName>
</protein>
<evidence type="ECO:0000313" key="1">
    <source>
        <dbReference type="EMBL" id="SDD76891.1"/>
    </source>
</evidence>
<dbReference type="Proteomes" id="UP000199494">
    <property type="component" value="Unassembled WGS sequence"/>
</dbReference>
<dbReference type="InterPro" id="IPR037523">
    <property type="entry name" value="VOC_core"/>
</dbReference>
<dbReference type="STRING" id="530584.SAMN05421630_11267"/>
<dbReference type="KEGG" id="pmad:BAY61_22110"/>
<dbReference type="InterPro" id="IPR004360">
    <property type="entry name" value="Glyas_Fos-R_dOase_dom"/>
</dbReference>
<name>A0A222VTT0_9PSEU</name>
<dbReference type="GO" id="GO:0051213">
    <property type="term" value="F:dioxygenase activity"/>
    <property type="evidence" value="ECO:0007669"/>
    <property type="project" value="UniProtKB-KW"/>
</dbReference>
<dbReference type="InterPro" id="IPR029068">
    <property type="entry name" value="Glyas_Bleomycin-R_OHBP_Dase"/>
</dbReference>
<evidence type="ECO:0000313" key="2">
    <source>
        <dbReference type="Proteomes" id="UP000199494"/>
    </source>
</evidence>
<dbReference type="Pfam" id="PF00903">
    <property type="entry name" value="Glyoxalase"/>
    <property type="match status" value="1"/>
</dbReference>
<dbReference type="PROSITE" id="PS51819">
    <property type="entry name" value="VOC"/>
    <property type="match status" value="1"/>
</dbReference>
<accession>A0A222VTT0</accession>
<dbReference type="EMBL" id="FMZE01000012">
    <property type="protein sequence ID" value="SDD76891.1"/>
    <property type="molecule type" value="Genomic_DNA"/>
</dbReference>
<dbReference type="AlphaFoldDB" id="A0A222VTT0"/>